<feature type="region of interest" description="Disordered" evidence="8">
    <location>
        <begin position="990"/>
        <end position="1043"/>
    </location>
</feature>
<organism evidence="11 12">
    <name type="scientific">Huiozyma naganishii (strain ATCC MYA-139 / BCRC 22969 / CBS 8797 / KCTC 17520 / NBRC 10181 / NCYC 3082 / Yp74L-3)</name>
    <name type="common">Yeast</name>
    <name type="synonym">Kazachstania naganishii</name>
    <dbReference type="NCBI Taxonomy" id="1071383"/>
    <lineage>
        <taxon>Eukaryota</taxon>
        <taxon>Fungi</taxon>
        <taxon>Dikarya</taxon>
        <taxon>Ascomycota</taxon>
        <taxon>Saccharomycotina</taxon>
        <taxon>Saccharomycetes</taxon>
        <taxon>Saccharomycetales</taxon>
        <taxon>Saccharomycetaceae</taxon>
        <taxon>Huiozyma</taxon>
    </lineage>
</organism>
<feature type="compositionally biased region" description="Basic and acidic residues" evidence="8">
    <location>
        <begin position="512"/>
        <end position="526"/>
    </location>
</feature>
<evidence type="ECO:0000259" key="9">
    <source>
        <dbReference type="Pfam" id="PF12931"/>
    </source>
</evidence>
<dbReference type="PANTHER" id="PTHR13402:SF6">
    <property type="entry name" value="SECRETORY 16, ISOFORM I"/>
    <property type="match status" value="1"/>
</dbReference>
<keyword evidence="12" id="KW-1185">Reference proteome</keyword>
<feature type="region of interest" description="Disordered" evidence="8">
    <location>
        <begin position="1802"/>
        <end position="1869"/>
    </location>
</feature>
<feature type="region of interest" description="Disordered" evidence="8">
    <location>
        <begin position="1972"/>
        <end position="2076"/>
    </location>
</feature>
<dbReference type="Pfam" id="PF12932">
    <property type="entry name" value="Sec16"/>
    <property type="match status" value="1"/>
</dbReference>
<feature type="region of interest" description="Disordered" evidence="8">
    <location>
        <begin position="355"/>
        <end position="449"/>
    </location>
</feature>
<keyword evidence="4 7" id="KW-0256">Endoplasmic reticulum</keyword>
<dbReference type="OMA" id="NQPPPIM"/>
<feature type="region of interest" description="Disordered" evidence="8">
    <location>
        <begin position="1558"/>
        <end position="1577"/>
    </location>
</feature>
<feature type="compositionally biased region" description="Polar residues" evidence="8">
    <location>
        <begin position="644"/>
        <end position="693"/>
    </location>
</feature>
<feature type="compositionally biased region" description="Basic and acidic residues" evidence="8">
    <location>
        <begin position="310"/>
        <end position="320"/>
    </location>
</feature>
<keyword evidence="7" id="KW-0653">Protein transport</keyword>
<feature type="compositionally biased region" description="Basic and acidic residues" evidence="8">
    <location>
        <begin position="1972"/>
        <end position="1987"/>
    </location>
</feature>
<dbReference type="GeneID" id="34523510"/>
<dbReference type="Gene3D" id="1.20.58.940">
    <property type="match status" value="1"/>
</dbReference>
<proteinExistence type="inferred from homology"/>
<feature type="region of interest" description="Disordered" evidence="8">
    <location>
        <begin position="1674"/>
        <end position="1702"/>
    </location>
</feature>
<feature type="compositionally biased region" description="Polar residues" evidence="8">
    <location>
        <begin position="2015"/>
        <end position="2028"/>
    </location>
</feature>
<dbReference type="OrthoDB" id="8918678at2759"/>
<dbReference type="HOGENOM" id="CLU_000768_0_0_1"/>
<feature type="compositionally biased region" description="Polar residues" evidence="8">
    <location>
        <begin position="1760"/>
        <end position="1769"/>
    </location>
</feature>
<protein>
    <recommendedName>
        <fullName evidence="7">Protein transport protein sec16</fullName>
    </recommendedName>
</protein>
<feature type="compositionally biased region" description="Polar residues" evidence="8">
    <location>
        <begin position="255"/>
        <end position="282"/>
    </location>
</feature>
<evidence type="ECO:0000256" key="7">
    <source>
        <dbReference type="RuleBase" id="RU364101"/>
    </source>
</evidence>
<keyword evidence="5 7" id="KW-0931">ER-Golgi transport</keyword>
<keyword evidence="7" id="KW-0072">Autophagy</keyword>
<keyword evidence="7" id="KW-0472">Membrane</keyword>
<feature type="compositionally biased region" description="Basic residues" evidence="8">
    <location>
        <begin position="93"/>
        <end position="106"/>
    </location>
</feature>
<feature type="region of interest" description="Disordered" evidence="8">
    <location>
        <begin position="88"/>
        <end position="148"/>
    </location>
</feature>
<comment type="function">
    <text evidence="6 7">Involved in the initiation of assembly of the COPII coat required for the formation of transport vesicles from the endoplasmic reticulum (ER) and the selection of cargo molecules. Also involved in autophagy.</text>
</comment>
<feature type="region of interest" description="Disordered" evidence="8">
    <location>
        <begin position="2351"/>
        <end position="2396"/>
    </location>
</feature>
<dbReference type="InterPro" id="IPR024298">
    <property type="entry name" value="Sec16_Sec23-bd"/>
</dbReference>
<gene>
    <name evidence="11" type="primary">KNAG0A01860</name>
    <name evidence="11" type="ordered locus">KNAG_0A01860</name>
</gene>
<feature type="compositionally biased region" description="Polar residues" evidence="8">
    <location>
        <begin position="2135"/>
        <end position="2155"/>
    </location>
</feature>
<feature type="region of interest" description="Disordered" evidence="8">
    <location>
        <begin position="485"/>
        <end position="528"/>
    </location>
</feature>
<evidence type="ECO:0000256" key="1">
    <source>
        <dbReference type="ARBA" id="ARBA00004397"/>
    </source>
</evidence>
<reference evidence="11 12" key="1">
    <citation type="journal article" date="2011" name="Proc. Natl. Acad. Sci. U.S.A.">
        <title>Evolutionary erosion of yeast sex chromosomes by mating-type switching accidents.</title>
        <authorList>
            <person name="Gordon J.L."/>
            <person name="Armisen D."/>
            <person name="Proux-Wera E."/>
            <person name="Oheigeartaigh S.S."/>
            <person name="Byrne K.P."/>
            <person name="Wolfe K.H."/>
        </authorList>
    </citation>
    <scope>NUCLEOTIDE SEQUENCE [LARGE SCALE GENOMIC DNA]</scope>
    <source>
        <strain evidence="12">ATCC MYA-139 / BCRC 22969 / CBS 8797 / CCRC 22969 / KCTC 17520 / NBRC 10181 / NCYC 3082</strain>
    </source>
</reference>
<feature type="compositionally biased region" description="Low complexity" evidence="8">
    <location>
        <begin position="1016"/>
        <end position="1027"/>
    </location>
</feature>
<feature type="domain" description="Sec16 central conserved" evidence="10">
    <location>
        <begin position="1136"/>
        <end position="1215"/>
    </location>
</feature>
<comment type="similarity">
    <text evidence="2 7">Belongs to the SEC16 family.</text>
</comment>
<feature type="compositionally biased region" description="Basic and acidic residues" evidence="8">
    <location>
        <begin position="2245"/>
        <end position="2255"/>
    </location>
</feature>
<dbReference type="eggNOG" id="KOG1913">
    <property type="taxonomic scope" value="Eukaryota"/>
</dbReference>
<evidence type="ECO:0000256" key="8">
    <source>
        <dbReference type="SAM" id="MobiDB-lite"/>
    </source>
</evidence>
<evidence type="ECO:0000256" key="6">
    <source>
        <dbReference type="ARBA" id="ARBA00024687"/>
    </source>
</evidence>
<feature type="region of interest" description="Disordered" evidence="8">
    <location>
        <begin position="2304"/>
        <end position="2323"/>
    </location>
</feature>
<dbReference type="KEGG" id="kng:KNAG_0A01860"/>
<evidence type="ECO:0000313" key="11">
    <source>
        <dbReference type="EMBL" id="CCK67875.1"/>
    </source>
</evidence>
<dbReference type="Pfam" id="PF12931">
    <property type="entry name" value="TPR_Sec16"/>
    <property type="match status" value="1"/>
</dbReference>
<dbReference type="GO" id="GO:0006914">
    <property type="term" value="P:autophagy"/>
    <property type="evidence" value="ECO:0007669"/>
    <property type="project" value="UniProtKB-KW"/>
</dbReference>
<dbReference type="GO" id="GO:0016192">
    <property type="term" value="P:vesicle-mediated transport"/>
    <property type="evidence" value="ECO:0007669"/>
    <property type="project" value="UniProtKB-KW"/>
</dbReference>
<feature type="region of interest" description="Disordered" evidence="8">
    <location>
        <begin position="189"/>
        <end position="210"/>
    </location>
</feature>
<dbReference type="GO" id="GO:0015031">
    <property type="term" value="P:protein transport"/>
    <property type="evidence" value="ECO:0007669"/>
    <property type="project" value="UniProtKB-KW"/>
</dbReference>
<dbReference type="GO" id="GO:0070973">
    <property type="term" value="P:protein localization to endoplasmic reticulum exit site"/>
    <property type="evidence" value="ECO:0007669"/>
    <property type="project" value="TreeGrafter"/>
</dbReference>
<feature type="region of interest" description="Disordered" evidence="8">
    <location>
        <begin position="2211"/>
        <end position="2263"/>
    </location>
</feature>
<dbReference type="Gene3D" id="6.20.50.30">
    <property type="match status" value="1"/>
</dbReference>
<feature type="compositionally biased region" description="Acidic residues" evidence="8">
    <location>
        <begin position="612"/>
        <end position="632"/>
    </location>
</feature>
<evidence type="ECO:0000256" key="2">
    <source>
        <dbReference type="ARBA" id="ARBA00005927"/>
    </source>
</evidence>
<feature type="region of interest" description="Disordered" evidence="8">
    <location>
        <begin position="1749"/>
        <end position="1771"/>
    </location>
</feature>
<dbReference type="CDD" id="cd09233">
    <property type="entry name" value="ACE1-Sec16-like"/>
    <property type="match status" value="1"/>
</dbReference>
<dbReference type="GO" id="GO:0070971">
    <property type="term" value="C:endoplasmic reticulum exit site"/>
    <property type="evidence" value="ECO:0007669"/>
    <property type="project" value="TreeGrafter"/>
</dbReference>
<evidence type="ECO:0000313" key="12">
    <source>
        <dbReference type="Proteomes" id="UP000006310"/>
    </source>
</evidence>
<feature type="region of interest" description="Disordered" evidence="8">
    <location>
        <begin position="297"/>
        <end position="320"/>
    </location>
</feature>
<feature type="region of interest" description="Disordered" evidence="8">
    <location>
        <begin position="842"/>
        <end position="908"/>
    </location>
</feature>
<feature type="compositionally biased region" description="Acidic residues" evidence="8">
    <location>
        <begin position="2213"/>
        <end position="2224"/>
    </location>
</feature>
<dbReference type="GO" id="GO:0012507">
    <property type="term" value="C:ER to Golgi transport vesicle membrane"/>
    <property type="evidence" value="ECO:0007669"/>
    <property type="project" value="TreeGrafter"/>
</dbReference>
<dbReference type="GO" id="GO:0005789">
    <property type="term" value="C:endoplasmic reticulum membrane"/>
    <property type="evidence" value="ECO:0007669"/>
    <property type="project" value="UniProtKB-SubCell"/>
</dbReference>
<reference evidence="12" key="2">
    <citation type="submission" date="2012-08" db="EMBL/GenBank/DDBJ databases">
        <title>Genome sequence of Kazachstania naganishii.</title>
        <authorList>
            <person name="Gordon J.L."/>
            <person name="Armisen D."/>
            <person name="Proux-Wera E."/>
            <person name="OhEigeartaigh S.S."/>
            <person name="Byrne K.P."/>
            <person name="Wolfe K.H."/>
        </authorList>
    </citation>
    <scope>NUCLEOTIDE SEQUENCE [LARGE SCALE GENOMIC DNA]</scope>
    <source>
        <strain evidence="12">ATCC MYA-139 / BCRC 22969 / CBS 8797 / CCRC 22969 / KCTC 17520 / NBRC 10181 / NCYC 3082</strain>
    </source>
</reference>
<evidence type="ECO:0000256" key="5">
    <source>
        <dbReference type="ARBA" id="ARBA00022892"/>
    </source>
</evidence>
<feature type="compositionally biased region" description="Polar residues" evidence="8">
    <location>
        <begin position="993"/>
        <end position="1011"/>
    </location>
</feature>
<accession>J7QZH4</accession>
<dbReference type="RefSeq" id="XP_022462121.1">
    <property type="nucleotide sequence ID" value="XM_022611371.1"/>
</dbReference>
<dbReference type="STRING" id="1071383.J7QZH4"/>
<evidence type="ECO:0000256" key="3">
    <source>
        <dbReference type="ARBA" id="ARBA00022448"/>
    </source>
</evidence>
<feature type="compositionally biased region" description="Low complexity" evidence="8">
    <location>
        <begin position="2121"/>
        <end position="2134"/>
    </location>
</feature>
<keyword evidence="3 7" id="KW-0813">Transport</keyword>
<dbReference type="InterPro" id="IPR024340">
    <property type="entry name" value="Sec16_CCD"/>
</dbReference>
<evidence type="ECO:0000256" key="4">
    <source>
        <dbReference type="ARBA" id="ARBA00022824"/>
    </source>
</evidence>
<feature type="domain" description="Sec16 Sec23-binding" evidence="9">
    <location>
        <begin position="1276"/>
        <end position="1561"/>
    </location>
</feature>
<feature type="region of interest" description="Disordered" evidence="8">
    <location>
        <begin position="254"/>
        <end position="282"/>
    </location>
</feature>
<feature type="region of interest" description="Disordered" evidence="8">
    <location>
        <begin position="2115"/>
        <end position="2191"/>
    </location>
</feature>
<feature type="compositionally biased region" description="Polar residues" evidence="8">
    <location>
        <begin position="846"/>
        <end position="861"/>
    </location>
</feature>
<comment type="subcellular location">
    <subcellularLocation>
        <location evidence="1">Endoplasmic reticulum membrane</location>
        <topology evidence="1">Peripheral membrane protein</topology>
        <orientation evidence="1">Cytoplasmic side</orientation>
    </subcellularLocation>
</comment>
<sequence>MACTGLVQFEVIASQKVKNFGSEQSLSTNRESGDFSVSRSREVSYTKDSKVVWNGVRGSPVRFCCSCREREHKQDRVSSSSFFCSSTMTPEAKRKKNQKKKQKQKQKQKEQQAAALASASASASGSASGSVSGSAGGSIPVEDSLGENTTDLVDDSVEESLAGESLSQDGNSGDVVIEEHTAAAVSAIGEPGQTGGQLEHPDTVSSETQQVGAGFSTVQDAESSFPVTQSIAETDSVIDERELTPVQAPVEITQEEQSARVSPQETSLEFQSNRENQQDTTDVHASNIIKSEGMPCEVETTQDTQEDVVPEQRESTDTEVQKQATKALDTKLQEENIEVNFLSAVDDHVTEIQDPVPENAGHEQCTPLSGPEHELDPQQTTDNLFGESDQAPSAQTDTDDLFAGTTANDEKMPWDNDELTGTAETVGENDEANNTVIETPLESRHDETEPDIPSVIAESEENGHPQEEYTDDAIVTVTTDQQDIPPLATQPQVQPPSSMEHRTVDEIMPWENETRTESAEDTHETTDAPAIMLNDASDLFGDKVTTDEVLPWDMEPAKNELSTWSKKSDEQEENVTEQPTVGQKMHVSEESNLGEESNIGEEATVKKFSFLQDDDDLLDDDDSFLESEDDELEPKQESYVSEGISEQPQTESLQIPKQTTKYAPTTVPTSQHPQAQRQVSNGSLYPSQHQSSTSVGIVMPQQYKKMNKSADTVNLASLGSANTSFLSVAPASAVETQQEIQKLAEQKKKSDAYDFPLALIGETTKQQVHAKPVGVSVRNKTSPIIPRKHSSSNSASFSRDGLPQSNMFPNLPVNPYASVAVKSPVQPVYGIPNTLPVTDVTKPGLSLQTQNPTVSSVQNFQYPPRSIATPGRRSRAASSVSASQTSITGPQNRYAPQAAPVAPASNPALGPPPAGNMYASVMAPHAAVGSQSNFPARSSIPSMVAAESNQQHNNNLIPPLNTGIGAHPAGIISPTAMLSPSSLISGVTRGNHARNNSSVYAPKTNVSSSKHAPTVHPQYQQQLQPHPAQLPPGNKIYPPQPQASMETYAPNVLNTVPQIPAPAMGGVMGGPPMQPVNMPHIPVAPTVGMTSGPPISNVLPIPPMGTYRKSSAKNKVQQPQAMSAIDNQALLTRQFPIFHWNSSNKIVCGIPSVSGAFMGGNSSLTTLKVLPFDHIVKQNSLLKSFPGPLSNKTKKKDVEKWLETVMGTMQLDPASTQALVWCLLKAKISEQHSLKDISKILYNSDELLVYLSQPLGVPQQAANAFRLDSSTLMRVLSLLQIGDHDNALKIALERKDYAMALLISGLVGLDKWSTIVDQYLEQEFAGSSTESGSNQCANLLSLVFQIFVGNSTAAIHKFYGTGPEGLWAISNWRVIVAAVLINVVEKPDELAIPPMVVEFLLEFGIFLYHKDQKLAAAVLFMIAEVPFSNHSVLKNSDVKFRYVGNPKSVESVLWSELYQYYIILKNPSLKYTSSLLPQKLYHGFCLQEQGLPTAATKYIDYVSSKMKSLPKNDIVALNLVPRLDELSNRISESNTGWLTKPKLSSVWGQLDKSFNKYIGGDNEGPKKSPQKKVFDNFTPYSSNNSSVADLFQHSEFTPYQLQKNRSMNEFKEGDHAYPGHSKSTVSTTAAPHDTLHRVPTAPVSHYHPAITHANSNVGGSSANLLLRNDEANVPPSSLDYGTGKHQATTSVDSFDSSMKAPPVMARLSPRKSLGEGLVLPIKKKPIRKLATPATSYPPVVHQSSFVATSGSVPAGAEPHSIQTESSPSRNAVPIRKIPTADAHAPNKLDVVHSLIENTAPTLSAPLSDVNPVVPSNAAQRSEADEQHVTGGQPDSTAPKIAEKELSATGPGPISDAETVPSRTSEEETLGEALLPKVGETEEEAAIIGLSDDRTSEVINQSATNNQEELASEELVPNIPSEVVGTTLPQDVPLSTLEANRDTEHVIETVSTSSENHNNEQNLPLSKEELAVTTETKSDLVPEQHSNSEDQQTESHAGDSGHKPKPSIPSPAAQEGNPNVSGGQAASSGDNDDAIGLGIFSQDTAGNRPPQPAAPPKKKIGNFNPYSPTIPSTKKAAKRTVYVPVGFNQSTPALAHSPPPLVDDVGIYNYGGYKSLTNNIGNSTEQENQTSSSSEGMSETQQGSNVSIPEISTGSGLASPRMYAHSTNNKFAPIQPPKAIPSSPFEPVIKPSTSSFNISTVKIADEVDTVYNDVVEDESDDDEESVAVKKKEDERKKKEEEEEEDRKDRKSDKNNKESAGWFKWLKKDTDEKKAVKAKLGNQNSFYYDEELKRWVSKYATEEEKQKMAQAAAPPPPPVIKRKDNAIKTKPRKSFSTTQPPIAAPVVNAVLPKNPLTGEPMGPPALQPSSASPIMAPVADSGPSLTSPQTSLSGKKANGLDDILNISNATVSRRKKKGGRGYVNVMDNIQ</sequence>
<feature type="compositionally biased region" description="Polar residues" evidence="8">
    <location>
        <begin position="2381"/>
        <end position="2391"/>
    </location>
</feature>
<name>J7QZH4_HUIN7</name>
<feature type="compositionally biased region" description="Low complexity" evidence="8">
    <location>
        <begin position="111"/>
        <end position="133"/>
    </location>
</feature>
<dbReference type="GO" id="GO:0007030">
    <property type="term" value="P:Golgi organization"/>
    <property type="evidence" value="ECO:0007669"/>
    <property type="project" value="TreeGrafter"/>
</dbReference>
<dbReference type="Proteomes" id="UP000006310">
    <property type="component" value="Chromosome 1"/>
</dbReference>
<dbReference type="EMBL" id="HE978314">
    <property type="protein sequence ID" value="CCK67875.1"/>
    <property type="molecule type" value="Genomic_DNA"/>
</dbReference>
<evidence type="ECO:0000259" key="10">
    <source>
        <dbReference type="Pfam" id="PF12932"/>
    </source>
</evidence>
<feature type="region of interest" description="Disordered" evidence="8">
    <location>
        <begin position="549"/>
        <end position="693"/>
    </location>
</feature>
<feature type="compositionally biased region" description="Basic and acidic residues" evidence="8">
    <location>
        <begin position="2225"/>
        <end position="2238"/>
    </location>
</feature>
<feature type="compositionally biased region" description="Polar residues" evidence="8">
    <location>
        <begin position="1685"/>
        <end position="1696"/>
    </location>
</feature>
<dbReference type="PANTHER" id="PTHR13402">
    <property type="entry name" value="RGPR-RELATED"/>
    <property type="match status" value="1"/>
</dbReference>